<evidence type="ECO:0000256" key="1">
    <source>
        <dbReference type="SAM" id="MobiDB-lite"/>
    </source>
</evidence>
<dbReference type="Proteomes" id="UP000075304">
    <property type="component" value="Unassembled WGS sequence"/>
</dbReference>
<dbReference type="EMBL" id="LQYG01000056">
    <property type="protein sequence ID" value="KYC62135.1"/>
    <property type="molecule type" value="Genomic_DNA"/>
</dbReference>
<gene>
    <name evidence="2" type="ORF">B4098_1366</name>
    <name evidence="3" type="ORF">B4099_1665</name>
</gene>
<evidence type="ECO:0000313" key="4">
    <source>
        <dbReference type="Proteomes" id="UP000075288"/>
    </source>
</evidence>
<name>A0A150KIF5_HEYCO</name>
<dbReference type="EMBL" id="LQYI01000012">
    <property type="protein sequence ID" value="KYC73081.1"/>
    <property type="molecule type" value="Genomic_DNA"/>
</dbReference>
<dbReference type="AlphaFoldDB" id="A0A150KIF5"/>
<proteinExistence type="predicted"/>
<sequence length="42" mass="4737">MNRFPEKKHKGKTLKAARILKQPKKPGTHGAAPDFFIVNTHP</sequence>
<organism evidence="3 5">
    <name type="scientific">Heyndrickxia coagulans</name>
    <name type="common">Weizmannia coagulans</name>
    <dbReference type="NCBI Taxonomy" id="1398"/>
    <lineage>
        <taxon>Bacteria</taxon>
        <taxon>Bacillati</taxon>
        <taxon>Bacillota</taxon>
        <taxon>Bacilli</taxon>
        <taxon>Bacillales</taxon>
        <taxon>Bacillaceae</taxon>
        <taxon>Heyndrickxia</taxon>
    </lineage>
</organism>
<comment type="caution">
    <text evidence="3">The sequence shown here is derived from an EMBL/GenBank/DDBJ whole genome shotgun (WGS) entry which is preliminary data.</text>
</comment>
<accession>A0A150KIF5</accession>
<dbReference type="PATRIC" id="fig|1398.25.peg.537"/>
<evidence type="ECO:0000313" key="2">
    <source>
        <dbReference type="EMBL" id="KYC62135.1"/>
    </source>
</evidence>
<dbReference type="Proteomes" id="UP000075288">
    <property type="component" value="Unassembled WGS sequence"/>
</dbReference>
<reference evidence="4 5" key="1">
    <citation type="submission" date="2016-01" db="EMBL/GenBank/DDBJ databases">
        <title>Genome Sequences of Twelve Sporeforming Bacillus Species Isolated from Foods.</title>
        <authorList>
            <person name="Berendsen E.M."/>
            <person name="Wells-Bennik M.H."/>
            <person name="Krawcyk A.O."/>
            <person name="De Jong A."/>
            <person name="Holsappel S."/>
            <person name="Eijlander R.T."/>
            <person name="Kuipers O.P."/>
        </authorList>
    </citation>
    <scope>NUCLEOTIDE SEQUENCE [LARGE SCALE GENOMIC DNA]</scope>
    <source>
        <strain evidence="2 4">B4098</strain>
        <strain evidence="3 5">B4099</strain>
    </source>
</reference>
<feature type="compositionally biased region" description="Basic residues" evidence="1">
    <location>
        <begin position="1"/>
        <end position="15"/>
    </location>
</feature>
<evidence type="ECO:0000313" key="3">
    <source>
        <dbReference type="EMBL" id="KYC73081.1"/>
    </source>
</evidence>
<protein>
    <submittedName>
        <fullName evidence="3">Uncharacterized protein</fullName>
    </submittedName>
</protein>
<evidence type="ECO:0000313" key="5">
    <source>
        <dbReference type="Proteomes" id="UP000075304"/>
    </source>
</evidence>
<feature type="region of interest" description="Disordered" evidence="1">
    <location>
        <begin position="1"/>
        <end position="42"/>
    </location>
</feature>